<proteinExistence type="predicted"/>
<dbReference type="EMBL" id="JAHYIQ010000003">
    <property type="protein sequence ID" value="KAK1133986.1"/>
    <property type="molecule type" value="Genomic_DNA"/>
</dbReference>
<sequence>MRLKGRRPHPNWLVPYPFECPKGTKRCPTRAINDVEDYLIHLLTSTTPLLQANAVPFSSNESYMDRHVYVHEPDPEDEEDFRRVYPAVWVPPQVFSNFRALTLEPPQSGQNDHLNIFVWTSYR</sequence>
<gene>
    <name evidence="1" type="ORF">K0M31_011771</name>
</gene>
<comment type="caution">
    <text evidence="1">The sequence shown here is derived from an EMBL/GenBank/DDBJ whole genome shotgun (WGS) entry which is preliminary data.</text>
</comment>
<evidence type="ECO:0000313" key="1">
    <source>
        <dbReference type="EMBL" id="KAK1133986.1"/>
    </source>
</evidence>
<organism evidence="1 2">
    <name type="scientific">Melipona bicolor</name>
    <dbReference type="NCBI Taxonomy" id="60889"/>
    <lineage>
        <taxon>Eukaryota</taxon>
        <taxon>Metazoa</taxon>
        <taxon>Ecdysozoa</taxon>
        <taxon>Arthropoda</taxon>
        <taxon>Hexapoda</taxon>
        <taxon>Insecta</taxon>
        <taxon>Pterygota</taxon>
        <taxon>Neoptera</taxon>
        <taxon>Endopterygota</taxon>
        <taxon>Hymenoptera</taxon>
        <taxon>Apocrita</taxon>
        <taxon>Aculeata</taxon>
        <taxon>Apoidea</taxon>
        <taxon>Anthophila</taxon>
        <taxon>Apidae</taxon>
        <taxon>Melipona</taxon>
    </lineage>
</organism>
<keyword evidence="2" id="KW-1185">Reference proteome</keyword>
<protein>
    <submittedName>
        <fullName evidence="1">Uncharacterized protein</fullName>
    </submittedName>
</protein>
<accession>A0AA40KV08</accession>
<dbReference type="Proteomes" id="UP001177670">
    <property type="component" value="Unassembled WGS sequence"/>
</dbReference>
<evidence type="ECO:0000313" key="2">
    <source>
        <dbReference type="Proteomes" id="UP001177670"/>
    </source>
</evidence>
<dbReference type="AlphaFoldDB" id="A0AA40KV08"/>
<name>A0AA40KV08_9HYME</name>
<reference evidence="1" key="1">
    <citation type="submission" date="2021-10" db="EMBL/GenBank/DDBJ databases">
        <title>Melipona bicolor Genome sequencing and assembly.</title>
        <authorList>
            <person name="Araujo N.S."/>
            <person name="Arias M.C."/>
        </authorList>
    </citation>
    <scope>NUCLEOTIDE SEQUENCE</scope>
    <source>
        <strain evidence="1">USP_2M_L1-L4_2017</strain>
        <tissue evidence="1">Whole body</tissue>
    </source>
</reference>